<proteinExistence type="predicted"/>
<accession>A0ABT0XPX1</accession>
<comment type="caution">
    <text evidence="2">The sequence shown here is derived from an EMBL/GenBank/DDBJ whole genome shotgun (WGS) entry which is preliminary data.</text>
</comment>
<dbReference type="RefSeq" id="WP_251611771.1">
    <property type="nucleotide sequence ID" value="NZ_JAMQJY010000008.1"/>
</dbReference>
<evidence type="ECO:0000256" key="1">
    <source>
        <dbReference type="SAM" id="Phobius"/>
    </source>
</evidence>
<keyword evidence="1" id="KW-0812">Transmembrane</keyword>
<reference evidence="2" key="1">
    <citation type="submission" date="2022-06" db="EMBL/GenBank/DDBJ databases">
        <title>Alkalicoccobacillus porphyridii sp. nov., isolated from a marine red alga, Porphyridium purpureum and reclassification of Shouchella plakortidis and Shouchella gibsonii as Alkalicoccobacillus plakortidis comb. nov. and Alkalicoccobacillus gibsonii comb. nov.</title>
        <authorList>
            <person name="Kim K.H."/>
            <person name="Lee J.K."/>
            <person name="Han D.M."/>
            <person name="Baek J.H."/>
            <person name="Jeon C.O."/>
        </authorList>
    </citation>
    <scope>NUCLEOTIDE SEQUENCE</scope>
    <source>
        <strain evidence="2">DSM 19153</strain>
    </source>
</reference>
<protein>
    <recommendedName>
        <fullName evidence="4">DUF2339 domain-containing protein</fullName>
    </recommendedName>
</protein>
<feature type="transmembrane region" description="Helical" evidence="1">
    <location>
        <begin position="29"/>
        <end position="48"/>
    </location>
</feature>
<feature type="transmembrane region" description="Helical" evidence="1">
    <location>
        <begin position="60"/>
        <end position="88"/>
    </location>
</feature>
<evidence type="ECO:0008006" key="4">
    <source>
        <dbReference type="Google" id="ProtNLM"/>
    </source>
</evidence>
<name>A0ABT0XPX1_9BACI</name>
<dbReference type="Proteomes" id="UP001203665">
    <property type="component" value="Unassembled WGS sequence"/>
</dbReference>
<keyword evidence="1" id="KW-1133">Transmembrane helix</keyword>
<keyword evidence="3" id="KW-1185">Reference proteome</keyword>
<feature type="transmembrane region" description="Helical" evidence="1">
    <location>
        <begin position="165"/>
        <end position="183"/>
    </location>
</feature>
<evidence type="ECO:0000313" key="2">
    <source>
        <dbReference type="EMBL" id="MCM2677959.1"/>
    </source>
</evidence>
<feature type="transmembrane region" description="Helical" evidence="1">
    <location>
        <begin position="218"/>
        <end position="236"/>
    </location>
</feature>
<feature type="transmembrane region" description="Helical" evidence="1">
    <location>
        <begin position="132"/>
        <end position="153"/>
    </location>
</feature>
<organism evidence="2 3">
    <name type="scientific">Alkalicoccobacillus plakortidis</name>
    <dbReference type="NCBI Taxonomy" id="444060"/>
    <lineage>
        <taxon>Bacteria</taxon>
        <taxon>Bacillati</taxon>
        <taxon>Bacillota</taxon>
        <taxon>Bacilli</taxon>
        <taxon>Bacillales</taxon>
        <taxon>Bacillaceae</taxon>
        <taxon>Alkalicoccobacillus</taxon>
    </lineage>
</organism>
<feature type="non-terminal residue" evidence="2">
    <location>
        <position position="1"/>
    </location>
</feature>
<dbReference type="EMBL" id="JAMQJY010000008">
    <property type="protein sequence ID" value="MCM2677959.1"/>
    <property type="molecule type" value="Genomic_DNA"/>
</dbReference>
<gene>
    <name evidence="2" type="ORF">NDM98_22800</name>
</gene>
<evidence type="ECO:0000313" key="3">
    <source>
        <dbReference type="Proteomes" id="UP001203665"/>
    </source>
</evidence>
<feature type="transmembrane region" description="Helical" evidence="1">
    <location>
        <begin position="189"/>
        <end position="206"/>
    </location>
</feature>
<sequence>FLITKKESFGLSILNVYPLAILLTEANQFGIVKIAIVLLISAATVYYLEEKWKKADFTAIPYAFAAFAVLLGNVETIVTVLLLVGLAFAGKAAGVHYIGWSFIQHKRVNTYQIISTILVAAASLQLRSDTSIGTELELILATVLFAYLVLLFIKEPSKHVRYIKGLTLLGGFYYPYSLLLSLLPVADEYIVFLYTVPFMVLVSLLLRVVAKEDSWRPPVEMVAVVLGFIVMSLSTLANQTLYGSLTLSILAVLAILVGFYLKYAAYFVTGVVALLVNTLYATRTFWSSIPWWVYLMAWRSDPHWLCDLSRAEKT</sequence>
<keyword evidence="1" id="KW-0472">Membrane</keyword>